<comment type="caution">
    <text evidence="3">The sequence shown here is derived from an EMBL/GenBank/DDBJ whole genome shotgun (WGS) entry which is preliminary data.</text>
</comment>
<keyword evidence="2" id="KW-1133">Transmembrane helix</keyword>
<feature type="transmembrane region" description="Helical" evidence="2">
    <location>
        <begin position="131"/>
        <end position="150"/>
    </location>
</feature>
<feature type="compositionally biased region" description="Low complexity" evidence="1">
    <location>
        <begin position="291"/>
        <end position="302"/>
    </location>
</feature>
<evidence type="ECO:0000313" key="4">
    <source>
        <dbReference type="Proteomes" id="UP000552045"/>
    </source>
</evidence>
<evidence type="ECO:0000256" key="2">
    <source>
        <dbReference type="SAM" id="Phobius"/>
    </source>
</evidence>
<sequence length="443" mass="46900">MTSHDSAAPADGRAGADPAGIDVSGEVIADPVTDEALAADDGLFDVVPQEGYAGFTLRELIIGGVWLVAFVLSFFPVGRSALGDGLSIWALDGQWLLTIGISTVAVFLLVLRRLSPDGIRRVGSLGIDQFASVAFSVAAASWAVLLWQQIHVITVMGVSFLGAWVTCVELLLSLALVVLTVFAPLVPVIREDFHGRQESLAHRYADPVRPVVARPRPAADAVSAVDADAVDDVADAGIPQRFSFEHAAGGESGVLEIDGLDDSYIPAYARGSSIAPAEAAGEPIVAQSDSTEITGREITGTEVADGEDDDRIEPQDEAASEEHVDESEDVDEPEDVDGFEAPEPVPAVSGVAEAHPDALTEVFGDIAVDENAVQEARPADAGQPFWALAPEIRPVHDEKGEVIYEIGPDAWTLVLEDRDGAYVVRHDDGRIGYLHDTTNMTRG</sequence>
<reference evidence="3 4" key="1">
    <citation type="submission" date="2020-07" db="EMBL/GenBank/DDBJ databases">
        <title>Sequencing the genomes of 1000 actinobacteria strains.</title>
        <authorList>
            <person name="Klenk H.-P."/>
        </authorList>
    </citation>
    <scope>NUCLEOTIDE SEQUENCE [LARGE SCALE GENOMIC DNA]</scope>
    <source>
        <strain evidence="3 4">DSM 22185</strain>
    </source>
</reference>
<dbReference type="EMBL" id="JACCBH010000001">
    <property type="protein sequence ID" value="NYD55667.1"/>
    <property type="molecule type" value="Genomic_DNA"/>
</dbReference>
<evidence type="ECO:0000256" key="1">
    <source>
        <dbReference type="SAM" id="MobiDB-lite"/>
    </source>
</evidence>
<dbReference type="Proteomes" id="UP000552045">
    <property type="component" value="Unassembled WGS sequence"/>
</dbReference>
<keyword evidence="2" id="KW-0472">Membrane</keyword>
<protein>
    <submittedName>
        <fullName evidence="3">Uncharacterized protein</fullName>
    </submittedName>
</protein>
<accession>A0A7Y9EXD4</accession>
<feature type="transmembrane region" description="Helical" evidence="2">
    <location>
        <begin position="60"/>
        <end position="82"/>
    </location>
</feature>
<keyword evidence="2" id="KW-0812">Transmembrane</keyword>
<dbReference type="RefSeq" id="WP_179434890.1">
    <property type="nucleotide sequence ID" value="NZ_BAABLC010000004.1"/>
</dbReference>
<evidence type="ECO:0000313" key="3">
    <source>
        <dbReference type="EMBL" id="NYD55667.1"/>
    </source>
</evidence>
<proteinExistence type="predicted"/>
<feature type="region of interest" description="Disordered" evidence="1">
    <location>
        <begin position="279"/>
        <end position="340"/>
    </location>
</feature>
<feature type="compositionally biased region" description="Acidic residues" evidence="1">
    <location>
        <begin position="304"/>
        <end position="340"/>
    </location>
</feature>
<organism evidence="3 4">
    <name type="scientific">Microbacterium pseudoresistens</name>
    <dbReference type="NCBI Taxonomy" id="640634"/>
    <lineage>
        <taxon>Bacteria</taxon>
        <taxon>Bacillati</taxon>
        <taxon>Actinomycetota</taxon>
        <taxon>Actinomycetes</taxon>
        <taxon>Micrococcales</taxon>
        <taxon>Microbacteriaceae</taxon>
        <taxon>Microbacterium</taxon>
    </lineage>
</organism>
<dbReference type="AlphaFoldDB" id="A0A7Y9EXD4"/>
<keyword evidence="4" id="KW-1185">Reference proteome</keyword>
<feature type="transmembrane region" description="Helical" evidence="2">
    <location>
        <begin position="170"/>
        <end position="189"/>
    </location>
</feature>
<feature type="transmembrane region" description="Helical" evidence="2">
    <location>
        <begin position="94"/>
        <end position="111"/>
    </location>
</feature>
<name>A0A7Y9EXD4_9MICO</name>
<gene>
    <name evidence="3" type="ORF">BKA02_002722</name>
</gene>